<keyword evidence="5 6" id="KW-0472">Membrane</keyword>
<dbReference type="STRING" id="2903.R1B9T0"/>
<dbReference type="PANTHER" id="PTHR23503">
    <property type="entry name" value="SOLUTE CARRIER FAMILY 2"/>
    <property type="match status" value="1"/>
</dbReference>
<evidence type="ECO:0000256" key="5">
    <source>
        <dbReference type="ARBA" id="ARBA00023136"/>
    </source>
</evidence>
<dbReference type="InterPro" id="IPR045263">
    <property type="entry name" value="GLUT"/>
</dbReference>
<dbReference type="InterPro" id="IPR020846">
    <property type="entry name" value="MFS_dom"/>
</dbReference>
<evidence type="ECO:0000259" key="7">
    <source>
        <dbReference type="PROSITE" id="PS50850"/>
    </source>
</evidence>
<feature type="transmembrane region" description="Helical" evidence="6">
    <location>
        <begin position="426"/>
        <end position="446"/>
    </location>
</feature>
<feature type="transmembrane region" description="Helical" evidence="6">
    <location>
        <begin position="92"/>
        <end position="113"/>
    </location>
</feature>
<dbReference type="Pfam" id="PF00083">
    <property type="entry name" value="Sugar_tr"/>
    <property type="match status" value="2"/>
</dbReference>
<feature type="domain" description="Major facilitator superfamily (MFS) profile" evidence="7">
    <location>
        <begin position="1"/>
        <end position="480"/>
    </location>
</feature>
<dbReference type="GeneID" id="17252161"/>
<dbReference type="Gene3D" id="1.20.1250.20">
    <property type="entry name" value="MFS general substrate transporter like domains"/>
    <property type="match status" value="2"/>
</dbReference>
<keyword evidence="4 6" id="KW-1133">Transmembrane helix</keyword>
<dbReference type="RefSeq" id="XP_005758436.1">
    <property type="nucleotide sequence ID" value="XM_005758379.1"/>
</dbReference>
<feature type="transmembrane region" description="Helical" evidence="6">
    <location>
        <begin position="392"/>
        <end position="419"/>
    </location>
</feature>
<feature type="transmembrane region" description="Helical" evidence="6">
    <location>
        <begin position="365"/>
        <end position="386"/>
    </location>
</feature>
<dbReference type="SUPFAM" id="SSF103473">
    <property type="entry name" value="MFS general substrate transporter"/>
    <property type="match status" value="1"/>
</dbReference>
<reference evidence="8" key="2">
    <citation type="submission" date="2024-10" db="UniProtKB">
        <authorList>
            <consortium name="EnsemblProtists"/>
        </authorList>
    </citation>
    <scope>IDENTIFICATION</scope>
</reference>
<dbReference type="InterPro" id="IPR005828">
    <property type="entry name" value="MFS_sugar_transport-like"/>
</dbReference>
<feature type="transmembrane region" description="Helical" evidence="6">
    <location>
        <begin position="59"/>
        <end position="80"/>
    </location>
</feature>
<proteinExistence type="predicted"/>
<dbReference type="OMA" id="LTWAGMS"/>
<evidence type="ECO:0000256" key="2">
    <source>
        <dbReference type="ARBA" id="ARBA00022448"/>
    </source>
</evidence>
<comment type="subcellular location">
    <subcellularLocation>
        <location evidence="1">Membrane</location>
        <topology evidence="1">Multi-pass membrane protein</topology>
    </subcellularLocation>
</comment>
<dbReference type="GO" id="GO:0016020">
    <property type="term" value="C:membrane"/>
    <property type="evidence" value="ECO:0007669"/>
    <property type="project" value="UniProtKB-SubCell"/>
</dbReference>
<evidence type="ECO:0000313" key="9">
    <source>
        <dbReference type="Proteomes" id="UP000013827"/>
    </source>
</evidence>
<keyword evidence="9" id="KW-1185">Reference proteome</keyword>
<dbReference type="Proteomes" id="UP000013827">
    <property type="component" value="Unassembled WGS sequence"/>
</dbReference>
<accession>A0A0D3I422</accession>
<name>A0A0D3I422_EMIH1</name>
<sequence length="486" mass="48920">MSPLGSAFGEPLLPRAPPPGDCSRRLRQAAILAFGTLSTVQLGLGVGSLNNLCSDASSSLPWCPVLVAAFGLGGLLGSVVSARCDRLARKAVLLLSRLLLLASSLLLAGGFFTSGLPSGLLLLTGRGLLGAASGIATAVTPLHLAEVSPAEIRSVASAAQSAGVAIGILLAQLATLGGREGGVYLLPALCAALELTVLPLLPESPTHVLRRSGSAAALSHLMTHLHLSHAGAAAHTEALRSELAEQSGEGPFSPRELLSARSLRRELLLAAAVALSAQLCGASLSSPPPLYLDLERERLNLGLPPPDPSPGLAVGCDCLFYYSTLVFTRSGLSHPRAATACLGVVNLAAAPLAGPLRSRVPRRTLLLLTWAGMSASYAAAAVAAMAGGKSLLAAPLACALVCYALGPGSLGGFLAASLFPMYAKDAAMTLTVALNWAATSATALAFPALHGLLGAHTFLALAALSALSGAAGDRFVTGSAKSGGET</sequence>
<reference evidence="9" key="1">
    <citation type="journal article" date="2013" name="Nature">
        <title>Pan genome of the phytoplankton Emiliania underpins its global distribution.</title>
        <authorList>
            <person name="Read B.A."/>
            <person name="Kegel J."/>
            <person name="Klute M.J."/>
            <person name="Kuo A."/>
            <person name="Lefebvre S.C."/>
            <person name="Maumus F."/>
            <person name="Mayer C."/>
            <person name="Miller J."/>
            <person name="Monier A."/>
            <person name="Salamov A."/>
            <person name="Young J."/>
            <person name="Aguilar M."/>
            <person name="Claverie J.M."/>
            <person name="Frickenhaus S."/>
            <person name="Gonzalez K."/>
            <person name="Herman E.K."/>
            <person name="Lin Y.C."/>
            <person name="Napier J."/>
            <person name="Ogata H."/>
            <person name="Sarno A.F."/>
            <person name="Shmutz J."/>
            <person name="Schroeder D."/>
            <person name="de Vargas C."/>
            <person name="Verret F."/>
            <person name="von Dassow P."/>
            <person name="Valentin K."/>
            <person name="Van de Peer Y."/>
            <person name="Wheeler G."/>
            <person name="Dacks J.B."/>
            <person name="Delwiche C.F."/>
            <person name="Dyhrman S.T."/>
            <person name="Glockner G."/>
            <person name="John U."/>
            <person name="Richards T."/>
            <person name="Worden A.Z."/>
            <person name="Zhang X."/>
            <person name="Grigoriev I.V."/>
            <person name="Allen A.E."/>
            <person name="Bidle K."/>
            <person name="Borodovsky M."/>
            <person name="Bowler C."/>
            <person name="Brownlee C."/>
            <person name="Cock J.M."/>
            <person name="Elias M."/>
            <person name="Gladyshev V.N."/>
            <person name="Groth M."/>
            <person name="Guda C."/>
            <person name="Hadaegh A."/>
            <person name="Iglesias-Rodriguez M.D."/>
            <person name="Jenkins J."/>
            <person name="Jones B.M."/>
            <person name="Lawson T."/>
            <person name="Leese F."/>
            <person name="Lindquist E."/>
            <person name="Lobanov A."/>
            <person name="Lomsadze A."/>
            <person name="Malik S.B."/>
            <person name="Marsh M.E."/>
            <person name="Mackinder L."/>
            <person name="Mock T."/>
            <person name="Mueller-Roeber B."/>
            <person name="Pagarete A."/>
            <person name="Parker M."/>
            <person name="Probert I."/>
            <person name="Quesneville H."/>
            <person name="Raines C."/>
            <person name="Rensing S.A."/>
            <person name="Riano-Pachon D.M."/>
            <person name="Richier S."/>
            <person name="Rokitta S."/>
            <person name="Shiraiwa Y."/>
            <person name="Soanes D.M."/>
            <person name="van der Giezen M."/>
            <person name="Wahlund T.M."/>
            <person name="Williams B."/>
            <person name="Wilson W."/>
            <person name="Wolfe G."/>
            <person name="Wurch L.L."/>
        </authorList>
    </citation>
    <scope>NUCLEOTIDE SEQUENCE</scope>
</reference>
<evidence type="ECO:0000256" key="3">
    <source>
        <dbReference type="ARBA" id="ARBA00022692"/>
    </source>
</evidence>
<keyword evidence="2" id="KW-0813">Transport</keyword>
<evidence type="ECO:0000256" key="1">
    <source>
        <dbReference type="ARBA" id="ARBA00004141"/>
    </source>
</evidence>
<feature type="transmembrane region" description="Helical" evidence="6">
    <location>
        <begin position="119"/>
        <end position="142"/>
    </location>
</feature>
<dbReference type="GO" id="GO:0015149">
    <property type="term" value="F:hexose transmembrane transporter activity"/>
    <property type="evidence" value="ECO:0007669"/>
    <property type="project" value="TreeGrafter"/>
</dbReference>
<dbReference type="AlphaFoldDB" id="A0A0D3I422"/>
<dbReference type="PaxDb" id="2903-EOD06007"/>
<dbReference type="HOGENOM" id="CLU_561944_0_0_1"/>
<dbReference type="eggNOG" id="KOG0569">
    <property type="taxonomic scope" value="Eukaryota"/>
</dbReference>
<evidence type="ECO:0000256" key="6">
    <source>
        <dbReference type="SAM" id="Phobius"/>
    </source>
</evidence>
<organism evidence="8 9">
    <name type="scientific">Emiliania huxleyi (strain CCMP1516)</name>
    <dbReference type="NCBI Taxonomy" id="280463"/>
    <lineage>
        <taxon>Eukaryota</taxon>
        <taxon>Haptista</taxon>
        <taxon>Haptophyta</taxon>
        <taxon>Prymnesiophyceae</taxon>
        <taxon>Isochrysidales</taxon>
        <taxon>Noelaerhabdaceae</taxon>
        <taxon>Emiliania</taxon>
    </lineage>
</organism>
<dbReference type="InterPro" id="IPR036259">
    <property type="entry name" value="MFS_trans_sf"/>
</dbReference>
<dbReference type="PANTHER" id="PTHR23503:SF8">
    <property type="entry name" value="FACILITATED GLUCOSE TRANSPORTER PROTEIN 1"/>
    <property type="match status" value="1"/>
</dbReference>
<evidence type="ECO:0000256" key="4">
    <source>
        <dbReference type="ARBA" id="ARBA00022989"/>
    </source>
</evidence>
<dbReference type="EnsemblProtists" id="EOD06007">
    <property type="protein sequence ID" value="EOD06007"/>
    <property type="gene ID" value="EMIHUDRAFT_121386"/>
</dbReference>
<protein>
    <recommendedName>
        <fullName evidence="7">Major facilitator superfamily (MFS) profile domain-containing protein</fullName>
    </recommendedName>
</protein>
<dbReference type="PROSITE" id="PS50850">
    <property type="entry name" value="MFS"/>
    <property type="match status" value="1"/>
</dbReference>
<evidence type="ECO:0000313" key="8">
    <source>
        <dbReference type="EnsemblProtists" id="EOD06007"/>
    </source>
</evidence>
<dbReference type="KEGG" id="ehx:EMIHUDRAFT_121386"/>
<keyword evidence="3 6" id="KW-0812">Transmembrane</keyword>